<keyword evidence="4" id="KW-1185">Reference proteome</keyword>
<dbReference type="PANTHER" id="PTHR33055:SF3">
    <property type="entry name" value="PUTATIVE TRANSPOSASE FOR IS117-RELATED"/>
    <property type="match status" value="1"/>
</dbReference>
<gene>
    <name evidence="3" type="ORF">ACFQ03_25850</name>
</gene>
<accession>A0ABW3DGU3</accession>
<dbReference type="InterPro" id="IPR002525">
    <property type="entry name" value="Transp_IS110-like_N"/>
</dbReference>
<feature type="coiled-coil region" evidence="1">
    <location>
        <begin position="190"/>
        <end position="217"/>
    </location>
</feature>
<dbReference type="InterPro" id="IPR047650">
    <property type="entry name" value="Transpos_IS110"/>
</dbReference>
<dbReference type="EMBL" id="JBHTIU010000125">
    <property type="protein sequence ID" value="MFD0872551.1"/>
    <property type="molecule type" value="Genomic_DNA"/>
</dbReference>
<evidence type="ECO:0000259" key="2">
    <source>
        <dbReference type="Pfam" id="PF01548"/>
    </source>
</evidence>
<feature type="non-terminal residue" evidence="3">
    <location>
        <position position="225"/>
    </location>
</feature>
<evidence type="ECO:0000313" key="3">
    <source>
        <dbReference type="EMBL" id="MFD0872551.1"/>
    </source>
</evidence>
<feature type="domain" description="Transposase IS110-like N-terminal" evidence="2">
    <location>
        <begin position="9"/>
        <end position="117"/>
    </location>
</feature>
<evidence type="ECO:0000256" key="1">
    <source>
        <dbReference type="SAM" id="Coils"/>
    </source>
</evidence>
<keyword evidence="1" id="KW-0175">Coiled coil</keyword>
<dbReference type="Proteomes" id="UP001597120">
    <property type="component" value="Unassembled WGS sequence"/>
</dbReference>
<comment type="caution">
    <text evidence="3">The sequence shown here is derived from an EMBL/GenBank/DDBJ whole genome shotgun (WGS) entry which is preliminary data.</text>
</comment>
<sequence>QQQRLGLTRVILGMESTGHYGNALARWLQDHGQEVVQVNPATVKRNKENRDNRPSKNDAKDALTIADSISRGYYHDWSWHEGTYRKLRCVVNEYEALSTDLTAIGNRLQRLLDEGFPEFLRVFKKWNGPRAIATLKAFPLPEDLKHRTIEQVIEGWRTTAMSRAGGKRGREIAARLLAAARASVGVTDIAPELRRNIQRLLEQRERLLADQEQVMNEILALLGQL</sequence>
<organism evidence="3 4">
    <name type="scientific">Paenibacillus residui</name>
    <dbReference type="NCBI Taxonomy" id="629724"/>
    <lineage>
        <taxon>Bacteria</taxon>
        <taxon>Bacillati</taxon>
        <taxon>Bacillota</taxon>
        <taxon>Bacilli</taxon>
        <taxon>Bacillales</taxon>
        <taxon>Paenibacillaceae</taxon>
        <taxon>Paenibacillus</taxon>
    </lineage>
</organism>
<evidence type="ECO:0000313" key="4">
    <source>
        <dbReference type="Proteomes" id="UP001597120"/>
    </source>
</evidence>
<reference evidence="4" key="1">
    <citation type="journal article" date="2019" name="Int. J. Syst. Evol. Microbiol.">
        <title>The Global Catalogue of Microorganisms (GCM) 10K type strain sequencing project: providing services to taxonomists for standard genome sequencing and annotation.</title>
        <authorList>
            <consortium name="The Broad Institute Genomics Platform"/>
            <consortium name="The Broad Institute Genome Sequencing Center for Infectious Disease"/>
            <person name="Wu L."/>
            <person name="Ma J."/>
        </authorList>
    </citation>
    <scope>NUCLEOTIDE SEQUENCE [LARGE SCALE GENOMIC DNA]</scope>
    <source>
        <strain evidence="4">CCUG 57263</strain>
    </source>
</reference>
<dbReference type="RefSeq" id="WP_379291905.1">
    <property type="nucleotide sequence ID" value="NZ_JBHTIU010000125.1"/>
</dbReference>
<dbReference type="Pfam" id="PF01548">
    <property type="entry name" value="DEDD_Tnp_IS110"/>
    <property type="match status" value="1"/>
</dbReference>
<protein>
    <submittedName>
        <fullName evidence="3">Transposase</fullName>
    </submittedName>
</protein>
<name>A0ABW3DGU3_9BACL</name>
<proteinExistence type="predicted"/>
<dbReference type="PANTHER" id="PTHR33055">
    <property type="entry name" value="TRANSPOSASE FOR INSERTION SEQUENCE ELEMENT IS1111A"/>
    <property type="match status" value="1"/>
</dbReference>
<feature type="non-terminal residue" evidence="3">
    <location>
        <position position="1"/>
    </location>
</feature>